<dbReference type="PANTHER" id="PTHR14336">
    <property type="entry name" value="TANDEM PH DOMAIN CONTAINING PROTEIN"/>
    <property type="match status" value="1"/>
</dbReference>
<reference evidence="3 4" key="1">
    <citation type="submission" date="2019-03" db="EMBL/GenBank/DDBJ databases">
        <authorList>
            <person name="Gaulin E."/>
            <person name="Dumas B."/>
        </authorList>
    </citation>
    <scope>NUCLEOTIDE SEQUENCE [LARGE SCALE GENOMIC DNA]</scope>
    <source>
        <strain evidence="3">CBS 568.67</strain>
    </source>
</reference>
<dbReference type="Gene3D" id="2.30.29.30">
    <property type="entry name" value="Pleckstrin-homology domain (PH domain)/Phosphotyrosine-binding domain (PTB)"/>
    <property type="match status" value="1"/>
</dbReference>
<feature type="domain" description="PH" evidence="1">
    <location>
        <begin position="2"/>
        <end position="111"/>
    </location>
</feature>
<dbReference type="Pfam" id="PF00169">
    <property type="entry name" value="PH"/>
    <property type="match status" value="1"/>
</dbReference>
<evidence type="ECO:0000259" key="1">
    <source>
        <dbReference type="PROSITE" id="PS50003"/>
    </source>
</evidence>
<name>A0A485KKE9_9STRA</name>
<organism evidence="3 4">
    <name type="scientific">Aphanomyces stellatus</name>
    <dbReference type="NCBI Taxonomy" id="120398"/>
    <lineage>
        <taxon>Eukaryota</taxon>
        <taxon>Sar</taxon>
        <taxon>Stramenopiles</taxon>
        <taxon>Oomycota</taxon>
        <taxon>Saprolegniomycetes</taxon>
        <taxon>Saprolegniales</taxon>
        <taxon>Verrucalvaceae</taxon>
        <taxon>Aphanomyces</taxon>
    </lineage>
</organism>
<evidence type="ECO:0000313" key="2">
    <source>
        <dbReference type="EMBL" id="KAF0701018.1"/>
    </source>
</evidence>
<dbReference type="InterPro" id="IPR001849">
    <property type="entry name" value="PH_domain"/>
</dbReference>
<dbReference type="AlphaFoldDB" id="A0A485KKE9"/>
<gene>
    <name evidence="3" type="primary">Aste57867_8464</name>
    <name evidence="2" type="ORF">As57867_008432</name>
    <name evidence="3" type="ORF">ASTE57867_8464</name>
</gene>
<evidence type="ECO:0000313" key="3">
    <source>
        <dbReference type="EMBL" id="VFT85350.1"/>
    </source>
</evidence>
<accession>A0A485KKE9</accession>
<protein>
    <submittedName>
        <fullName evidence="3">Aste57867_8464 protein</fullName>
    </submittedName>
</protein>
<dbReference type="SUPFAM" id="SSF50729">
    <property type="entry name" value="PH domain-like"/>
    <property type="match status" value="1"/>
</dbReference>
<dbReference type="Proteomes" id="UP000332933">
    <property type="component" value="Unassembled WGS sequence"/>
</dbReference>
<dbReference type="InterPro" id="IPR051707">
    <property type="entry name" value="PI-Interact_SigTrans_Reg"/>
</dbReference>
<dbReference type="OrthoDB" id="73676at2759"/>
<dbReference type="EMBL" id="CAADRA010005124">
    <property type="protein sequence ID" value="VFT85350.1"/>
    <property type="molecule type" value="Genomic_DNA"/>
</dbReference>
<dbReference type="SMART" id="SM00233">
    <property type="entry name" value="PH"/>
    <property type="match status" value="1"/>
</dbReference>
<dbReference type="InterPro" id="IPR011993">
    <property type="entry name" value="PH-like_dom_sf"/>
</dbReference>
<evidence type="ECO:0000313" key="4">
    <source>
        <dbReference type="Proteomes" id="UP000332933"/>
    </source>
</evidence>
<reference evidence="2" key="2">
    <citation type="submission" date="2019-06" db="EMBL/GenBank/DDBJ databases">
        <title>Genomics analysis of Aphanomyces spp. identifies a new class of oomycete effector associated with host adaptation.</title>
        <authorList>
            <person name="Gaulin E."/>
        </authorList>
    </citation>
    <scope>NUCLEOTIDE SEQUENCE</scope>
    <source>
        <strain evidence="2">CBS 578.67</strain>
    </source>
</reference>
<dbReference type="PROSITE" id="PS50003">
    <property type="entry name" value="PH_DOMAIN"/>
    <property type="match status" value="1"/>
</dbReference>
<dbReference type="EMBL" id="VJMH01005103">
    <property type="protein sequence ID" value="KAF0701018.1"/>
    <property type="molecule type" value="Genomic_DNA"/>
</dbReference>
<proteinExistence type="predicted"/>
<dbReference type="PANTHER" id="PTHR14336:SF8">
    <property type="entry name" value="PROTEIN OPY1"/>
    <property type="match status" value="1"/>
</dbReference>
<keyword evidence="4" id="KW-1185">Reference proteome</keyword>
<sequence>MAMIKTGTLFKKGAGGGLFQRQNWKPRYFKLTKDALFYYDYDSGMQKGTIDLTSCGRKALEVMPADSKKTGRSESSEWRLAINTPGRRWLLAAESEEEMHAWVQAIDGVLAANDIARQSMRM</sequence>